<evidence type="ECO:0000313" key="3">
    <source>
        <dbReference type="EMBL" id="MEM5425255.1"/>
    </source>
</evidence>
<evidence type="ECO:0000256" key="2">
    <source>
        <dbReference type="SAM" id="Phobius"/>
    </source>
</evidence>
<feature type="transmembrane region" description="Helical" evidence="2">
    <location>
        <begin position="36"/>
        <end position="58"/>
    </location>
</feature>
<feature type="region of interest" description="Disordered" evidence="1">
    <location>
        <begin position="1"/>
        <end position="20"/>
    </location>
</feature>
<protein>
    <submittedName>
        <fullName evidence="3">Uncharacterized protein</fullName>
    </submittedName>
</protein>
<keyword evidence="2" id="KW-0472">Membrane</keyword>
<reference evidence="3 4" key="1">
    <citation type="submission" date="2024-01" db="EMBL/GenBank/DDBJ databases">
        <title>The diversity of rhizobia nodulating Mimosa spp. in eleven states of Brazil covering several biomes is determined by host plant, location, and edaphic factors.</title>
        <authorList>
            <person name="Rouws L."/>
            <person name="Barauna A."/>
            <person name="Beukes C."/>
            <person name="De Faria S.M."/>
            <person name="Gross E."/>
            <person name="Dos Reis Junior F.B."/>
            <person name="Simon M."/>
            <person name="Maluk M."/>
            <person name="Odee D.W."/>
            <person name="Kenicer G."/>
            <person name="Young J.P.W."/>
            <person name="Reis V.M."/>
            <person name="Zilli J."/>
            <person name="James E.K."/>
        </authorList>
    </citation>
    <scope>NUCLEOTIDE SEQUENCE [LARGE SCALE GENOMIC DNA]</scope>
    <source>
        <strain evidence="3 4">JPY167</strain>
    </source>
</reference>
<keyword evidence="4" id="KW-1185">Reference proteome</keyword>
<sequence length="59" mass="6075">MKAHLAASKRLSDPTGERAAYADPQVSGVPYFVFNAGYSLSGVYSPVAIASAMALAVAK</sequence>
<evidence type="ECO:0000313" key="4">
    <source>
        <dbReference type="Proteomes" id="UP001489897"/>
    </source>
</evidence>
<accession>A0ABU9RYY6</accession>
<keyword evidence="2" id="KW-1133">Transmembrane helix</keyword>
<dbReference type="EMBL" id="JAYMRV010000011">
    <property type="protein sequence ID" value="MEM5425255.1"/>
    <property type="molecule type" value="Genomic_DNA"/>
</dbReference>
<proteinExistence type="predicted"/>
<organism evidence="3 4">
    <name type="scientific">Paraburkholderia ferrariae</name>
    <dbReference type="NCBI Taxonomy" id="386056"/>
    <lineage>
        <taxon>Bacteria</taxon>
        <taxon>Pseudomonadati</taxon>
        <taxon>Pseudomonadota</taxon>
        <taxon>Betaproteobacteria</taxon>
        <taxon>Burkholderiales</taxon>
        <taxon>Burkholderiaceae</taxon>
        <taxon>Paraburkholderia</taxon>
    </lineage>
</organism>
<keyword evidence="2" id="KW-0812">Transmembrane</keyword>
<dbReference type="Proteomes" id="UP001489897">
    <property type="component" value="Unassembled WGS sequence"/>
</dbReference>
<evidence type="ECO:0000256" key="1">
    <source>
        <dbReference type="SAM" id="MobiDB-lite"/>
    </source>
</evidence>
<comment type="caution">
    <text evidence="3">The sequence shown here is derived from an EMBL/GenBank/DDBJ whole genome shotgun (WGS) entry which is preliminary data.</text>
</comment>
<dbReference type="RefSeq" id="WP_342949283.1">
    <property type="nucleotide sequence ID" value="NZ_JAYMRV010000011.1"/>
</dbReference>
<dbReference type="Gene3D" id="3.40.30.10">
    <property type="entry name" value="Glutaredoxin"/>
    <property type="match status" value="1"/>
</dbReference>
<gene>
    <name evidence="3" type="ORF">VSR73_29855</name>
</gene>
<name>A0ABU9RYY6_9BURK</name>